<accession>A0A5F8APQ6</accession>
<reference evidence="3" key="1">
    <citation type="journal article" date="2007" name="Science">
        <title>Evolutionary and biomedical insights from the rhesus macaque genome.</title>
        <authorList>
            <person name="Gibbs R.A."/>
            <person name="Rogers J."/>
            <person name="Katze M.G."/>
            <person name="Bumgarner R."/>
            <person name="Weinstock G.M."/>
            <person name="Mardis E.R."/>
            <person name="Remington K.A."/>
            <person name="Strausberg R.L."/>
            <person name="Venter J.C."/>
            <person name="Wilson R.K."/>
            <person name="Batzer M.A."/>
            <person name="Bustamante C.D."/>
            <person name="Eichler E.E."/>
            <person name="Hahn M.W."/>
            <person name="Hardison R.C."/>
            <person name="Makova K.D."/>
            <person name="Miller W."/>
            <person name="Milosavljevic A."/>
            <person name="Palermo R.E."/>
            <person name="Siepel A."/>
            <person name="Sikela J.M."/>
            <person name="Attaway T."/>
            <person name="Bell S."/>
            <person name="Bernard K.E."/>
            <person name="Buhay C.J."/>
            <person name="Chandrabose M.N."/>
            <person name="Dao M."/>
            <person name="Davis C."/>
            <person name="Delehaunty K.D."/>
            <person name="Ding Y."/>
            <person name="Dinh H.H."/>
            <person name="Dugan-Rocha S."/>
            <person name="Fulton L.A."/>
            <person name="Gabisi R.A."/>
            <person name="Garner T.T."/>
            <person name="Godfrey J."/>
            <person name="Hawes A.C."/>
            <person name="Hernandez J."/>
            <person name="Hines S."/>
            <person name="Holder M."/>
            <person name="Hume J."/>
            <person name="Jhangiani S.N."/>
            <person name="Joshi V."/>
            <person name="Khan Z.M."/>
            <person name="Kirkness E.F."/>
            <person name="Cree A."/>
            <person name="Fowler R.G."/>
            <person name="Lee S."/>
            <person name="Lewis L.R."/>
            <person name="Li Z."/>
            <person name="Liu Y.-S."/>
            <person name="Moore S.M."/>
            <person name="Muzny D."/>
            <person name="Nazareth L.V."/>
            <person name="Ngo D.N."/>
            <person name="Okwuonu G.O."/>
            <person name="Pai G."/>
            <person name="Parker D."/>
            <person name="Paul H.A."/>
            <person name="Pfannkoch C."/>
            <person name="Pohl C.S."/>
            <person name="Rogers Y.-H.C."/>
            <person name="Ruiz S.J."/>
            <person name="Sabo A."/>
            <person name="Santibanez J."/>
            <person name="Schneider B.W."/>
            <person name="Smith S.M."/>
            <person name="Sodergren E."/>
            <person name="Svatek A.F."/>
            <person name="Utterback T.R."/>
            <person name="Vattathil S."/>
            <person name="Warren W."/>
            <person name="White C.S."/>
            <person name="Chinwalla A.T."/>
            <person name="Feng Y."/>
            <person name="Halpern A.L."/>
            <person name="Hillier L.W."/>
            <person name="Huang X."/>
            <person name="Minx P."/>
            <person name="Nelson J.O."/>
            <person name="Pepin K.H."/>
            <person name="Qin X."/>
            <person name="Sutton G.G."/>
            <person name="Venter E."/>
            <person name="Walenz B.P."/>
            <person name="Wallis J.W."/>
            <person name="Worley K.C."/>
            <person name="Yang S.-P."/>
            <person name="Jones S.M."/>
            <person name="Marra M.A."/>
            <person name="Rocchi M."/>
            <person name="Schein J.E."/>
            <person name="Baertsch R."/>
            <person name="Clarke L."/>
            <person name="Csuros M."/>
            <person name="Glasscock J."/>
            <person name="Harris R.A."/>
            <person name="Havlak P."/>
            <person name="Jackson A.R."/>
            <person name="Jiang H."/>
            <person name="Liu Y."/>
            <person name="Messina D.N."/>
            <person name="Shen Y."/>
            <person name="Song H.X.-Z."/>
            <person name="Wylie T."/>
            <person name="Zhang L."/>
            <person name="Birney E."/>
            <person name="Han K."/>
            <person name="Konkel M.K."/>
            <person name="Lee J."/>
            <person name="Smit A.F.A."/>
            <person name="Ullmer B."/>
            <person name="Wang H."/>
            <person name="Xing J."/>
            <person name="Burhans R."/>
            <person name="Cheng Z."/>
            <person name="Karro J.E."/>
            <person name="Ma J."/>
            <person name="Raney B."/>
            <person name="She X."/>
            <person name="Cox M.J."/>
            <person name="Demuth J.P."/>
            <person name="Dumas L.J."/>
            <person name="Han S.-G."/>
            <person name="Hopkins J."/>
            <person name="Karimpour-Fard A."/>
            <person name="Kim Y.H."/>
            <person name="Pollack J.R."/>
            <person name="Vinar T."/>
            <person name="Addo-Quaye C."/>
            <person name="Degenhardt J."/>
            <person name="Denby A."/>
            <person name="Hubisz M.J."/>
            <person name="Indap A."/>
            <person name="Kosiol C."/>
            <person name="Lahn B.T."/>
            <person name="Lawson H.A."/>
            <person name="Marklein A."/>
            <person name="Nielsen R."/>
            <person name="Vallender E.J."/>
            <person name="Clark A.G."/>
            <person name="Ferguson B."/>
            <person name="Hernandez R.D."/>
            <person name="Hirani K."/>
            <person name="Kehrer-Sawatzki H."/>
            <person name="Kolb J."/>
            <person name="Patil S."/>
            <person name="Pu L.-L."/>
            <person name="Ren Y."/>
            <person name="Smith D.G."/>
            <person name="Wheeler D.A."/>
            <person name="Schenck I."/>
            <person name="Ball E.V."/>
            <person name="Chen R."/>
            <person name="Cooper D.N."/>
            <person name="Giardine B."/>
            <person name="Hsu F."/>
            <person name="Kent W.J."/>
            <person name="Lesk A."/>
            <person name="Nelson D.L."/>
            <person name="O'brien W.E."/>
            <person name="Pruefer K."/>
            <person name="Stenson P.D."/>
            <person name="Wallace J.C."/>
            <person name="Ke H."/>
            <person name="Liu X.-M."/>
            <person name="Wang P."/>
            <person name="Xiang A.P."/>
            <person name="Yang F."/>
            <person name="Barber G.P."/>
            <person name="Haussler D."/>
            <person name="Karolchik D."/>
            <person name="Kern A.D."/>
            <person name="Kuhn R.M."/>
            <person name="Smith K.E."/>
            <person name="Zwieg A.S."/>
        </authorList>
    </citation>
    <scope>NUCLEOTIDE SEQUENCE [LARGE SCALE GENOMIC DNA]</scope>
    <source>
        <strain evidence="3">17573</strain>
    </source>
</reference>
<organism evidence="2 3">
    <name type="scientific">Macaca mulatta</name>
    <name type="common">Rhesus macaque</name>
    <dbReference type="NCBI Taxonomy" id="9544"/>
    <lineage>
        <taxon>Eukaryota</taxon>
        <taxon>Metazoa</taxon>
        <taxon>Chordata</taxon>
        <taxon>Craniata</taxon>
        <taxon>Vertebrata</taxon>
        <taxon>Euteleostomi</taxon>
        <taxon>Mammalia</taxon>
        <taxon>Eutheria</taxon>
        <taxon>Euarchontoglires</taxon>
        <taxon>Primates</taxon>
        <taxon>Haplorrhini</taxon>
        <taxon>Catarrhini</taxon>
        <taxon>Cercopithecidae</taxon>
        <taxon>Cercopithecinae</taxon>
        <taxon>Macaca</taxon>
    </lineage>
</organism>
<dbReference type="GeneTree" id="ENSGT01040000240559"/>
<keyword evidence="3" id="KW-1185">Reference proteome</keyword>
<dbReference type="InParanoid" id="A0A5F8APQ6"/>
<evidence type="ECO:0000313" key="2">
    <source>
        <dbReference type="Ensembl" id="ENSMMUP00000079924.1"/>
    </source>
</evidence>
<feature type="compositionally biased region" description="Polar residues" evidence="1">
    <location>
        <begin position="55"/>
        <end position="65"/>
    </location>
</feature>
<protein>
    <submittedName>
        <fullName evidence="2">Uncharacterized protein</fullName>
    </submittedName>
</protein>
<proteinExistence type="predicted"/>
<name>A0A5F8APQ6_MACMU</name>
<reference evidence="2" key="4">
    <citation type="submission" date="2025-09" db="UniProtKB">
        <authorList>
            <consortium name="Ensembl"/>
        </authorList>
    </citation>
    <scope>IDENTIFICATION</scope>
    <source>
        <strain evidence="2">17573</strain>
    </source>
</reference>
<dbReference type="AlphaFoldDB" id="A0A5F8APQ6"/>
<evidence type="ECO:0000313" key="3">
    <source>
        <dbReference type="Proteomes" id="UP000006718"/>
    </source>
</evidence>
<dbReference type="VEuPathDB" id="HostDB:ENSMMUG00000058475"/>
<feature type="region of interest" description="Disordered" evidence="1">
    <location>
        <begin position="14"/>
        <end position="83"/>
    </location>
</feature>
<reference evidence="2" key="2">
    <citation type="submission" date="2019-01" db="EMBL/GenBank/DDBJ databases">
        <authorList>
            <person name="Graves T."/>
            <person name="Eichler E.E."/>
            <person name="Wilson R.K."/>
        </authorList>
    </citation>
    <scope>NUCLEOTIDE SEQUENCE [LARGE SCALE GENOMIC DNA]</scope>
    <source>
        <strain evidence="2">17573</strain>
    </source>
</reference>
<feature type="compositionally biased region" description="Polar residues" evidence="1">
    <location>
        <begin position="21"/>
        <end position="32"/>
    </location>
</feature>
<evidence type="ECO:0000256" key="1">
    <source>
        <dbReference type="SAM" id="MobiDB-lite"/>
    </source>
</evidence>
<sequence length="83" mass="9096">MMYGNAWMFRQKFAPGAGPSWRTSARTVQKGNLGSELPLRVPTGALPSEDVRRQPPSSRSQNGRPTDSLHHVPGKASETQCHP</sequence>
<reference evidence="2" key="3">
    <citation type="submission" date="2025-08" db="UniProtKB">
        <authorList>
            <consortium name="Ensembl"/>
        </authorList>
    </citation>
    <scope>IDENTIFICATION</scope>
    <source>
        <strain evidence="2">17573</strain>
    </source>
</reference>
<dbReference type="Bgee" id="ENSMMUG00000058475">
    <property type="expression patterns" value="Expressed in fibroblast and 17 other cell types or tissues"/>
</dbReference>
<dbReference type="Proteomes" id="UP000006718">
    <property type="component" value="Chromosome X"/>
</dbReference>
<dbReference type="Ensembl" id="ENSMMUT00000104797.1">
    <property type="protein sequence ID" value="ENSMMUP00000079924.1"/>
    <property type="gene ID" value="ENSMMUG00000058475.1"/>
</dbReference>